<dbReference type="RefSeq" id="WP_189631163.1">
    <property type="nucleotide sequence ID" value="NZ_BNAG01000004.1"/>
</dbReference>
<evidence type="ECO:0000313" key="2">
    <source>
        <dbReference type="Proteomes" id="UP000658258"/>
    </source>
</evidence>
<comment type="caution">
    <text evidence="1">The sequence shown here is derived from an EMBL/GenBank/DDBJ whole genome shotgun (WGS) entry which is preliminary data.</text>
</comment>
<dbReference type="Gene3D" id="2.180.10.10">
    <property type="entry name" value="RHS repeat-associated core"/>
    <property type="match status" value="1"/>
</dbReference>
<evidence type="ECO:0000313" key="1">
    <source>
        <dbReference type="EMBL" id="GHE72263.1"/>
    </source>
</evidence>
<dbReference type="PANTHER" id="PTHR32305:SF15">
    <property type="entry name" value="PROTEIN RHSA-RELATED"/>
    <property type="match status" value="1"/>
</dbReference>
<keyword evidence="2" id="KW-1185">Reference proteome</keyword>
<evidence type="ECO:0008006" key="3">
    <source>
        <dbReference type="Google" id="ProtNLM"/>
    </source>
</evidence>
<organism evidence="1 2">
    <name type="scientific">Roseivirga thermotolerans</name>
    <dbReference type="NCBI Taxonomy" id="1758176"/>
    <lineage>
        <taxon>Bacteria</taxon>
        <taxon>Pseudomonadati</taxon>
        <taxon>Bacteroidota</taxon>
        <taxon>Cytophagia</taxon>
        <taxon>Cytophagales</taxon>
        <taxon>Roseivirgaceae</taxon>
        <taxon>Roseivirga</taxon>
    </lineage>
</organism>
<name>A0ABQ3I816_9BACT</name>
<dbReference type="InterPro" id="IPR050708">
    <property type="entry name" value="T6SS_VgrG/RHS"/>
</dbReference>
<dbReference type="EMBL" id="BNAG01000004">
    <property type="protein sequence ID" value="GHE72263.1"/>
    <property type="molecule type" value="Genomic_DNA"/>
</dbReference>
<proteinExistence type="predicted"/>
<sequence length="226" mass="25503">MIRQIKNALVSAFVPGGSGTDLYTQTNSVFTGVSSYLTGGGSSGTTTPFAFLNYIVFDNNFNRVASGHQRVSSVLNAKHILTLNNINITQKGYVYIWVSNESNQNHNTYFDDLRVTHTKGPVLPEDHYYPFGLNIQALSSTAPLSKPNQFKYNGKEEQTDFDLDWYDYGARQYDPQIGRWLAPDPMADAYLEFSPYTYVANNPIKYIDPDGNIITDKDGNIVYYNW</sequence>
<dbReference type="NCBIfam" id="TIGR03696">
    <property type="entry name" value="Rhs_assc_core"/>
    <property type="match status" value="1"/>
</dbReference>
<gene>
    <name evidence="1" type="ORF">GCM10011340_30630</name>
</gene>
<protein>
    <recommendedName>
        <fullName evidence="3">RHS repeat-associated core domain-containing protein</fullName>
    </recommendedName>
</protein>
<dbReference type="Proteomes" id="UP000658258">
    <property type="component" value="Unassembled WGS sequence"/>
</dbReference>
<accession>A0ABQ3I816</accession>
<dbReference type="PANTHER" id="PTHR32305">
    <property type="match status" value="1"/>
</dbReference>
<dbReference type="InterPro" id="IPR022385">
    <property type="entry name" value="Rhs_assc_core"/>
</dbReference>
<reference evidence="2" key="1">
    <citation type="journal article" date="2019" name="Int. J. Syst. Evol. Microbiol.">
        <title>The Global Catalogue of Microorganisms (GCM) 10K type strain sequencing project: providing services to taxonomists for standard genome sequencing and annotation.</title>
        <authorList>
            <consortium name="The Broad Institute Genomics Platform"/>
            <consortium name="The Broad Institute Genome Sequencing Center for Infectious Disease"/>
            <person name="Wu L."/>
            <person name="Ma J."/>
        </authorList>
    </citation>
    <scope>NUCLEOTIDE SEQUENCE [LARGE SCALE GENOMIC DNA]</scope>
    <source>
        <strain evidence="2">CGMCC 1.15111</strain>
    </source>
</reference>